<dbReference type="AlphaFoldDB" id="A0A1B8GBS2"/>
<keyword evidence="2" id="KW-1185">Reference proteome</keyword>
<name>A0A1B8GBS2_9PEZI</name>
<dbReference type="GeneID" id="28841834"/>
<gene>
    <name evidence="1" type="ORF">VE01_08448</name>
</gene>
<dbReference type="OrthoDB" id="3435339at2759"/>
<dbReference type="Proteomes" id="UP000091956">
    <property type="component" value="Unassembled WGS sequence"/>
</dbReference>
<evidence type="ECO:0000313" key="2">
    <source>
        <dbReference type="Proteomes" id="UP000091956"/>
    </source>
</evidence>
<reference evidence="2" key="2">
    <citation type="journal article" date="2018" name="Nat. Commun.">
        <title>Extreme sensitivity to ultraviolet light in the fungal pathogen causing white-nose syndrome of bats.</title>
        <authorList>
            <person name="Palmer J.M."/>
            <person name="Drees K.P."/>
            <person name="Foster J.T."/>
            <person name="Lindner D.L."/>
        </authorList>
    </citation>
    <scope>NUCLEOTIDE SEQUENCE [LARGE SCALE GENOMIC DNA]</scope>
    <source>
        <strain evidence="2">UAMH 10579</strain>
    </source>
</reference>
<accession>A0A1B8GBS2</accession>
<dbReference type="RefSeq" id="XP_018127028.1">
    <property type="nucleotide sequence ID" value="XM_018277871.1"/>
</dbReference>
<proteinExistence type="predicted"/>
<protein>
    <submittedName>
        <fullName evidence="1">Uncharacterized protein</fullName>
    </submittedName>
</protein>
<reference evidence="1 2" key="1">
    <citation type="submission" date="2016-03" db="EMBL/GenBank/DDBJ databases">
        <title>Comparative genomics of Pseudogymnoascus destructans, the fungus causing white-nose syndrome of bats.</title>
        <authorList>
            <person name="Palmer J.M."/>
            <person name="Drees K.P."/>
            <person name="Foster J.T."/>
            <person name="Lindner D.L."/>
        </authorList>
    </citation>
    <scope>NUCLEOTIDE SEQUENCE [LARGE SCALE GENOMIC DNA]</scope>
    <source>
        <strain evidence="1 2">UAMH 10579</strain>
    </source>
</reference>
<sequence length="130" mass="13724">MNANETIYSANVPNVCQKYINGAINPPSGPSCFSSLYSTIANHNATFSTCCSNAKPEIYDDDKPCFQYCMAGDFVAEKAMYECLKKSNINFGCTGTRDEAGNFSDAGPARNLSLGGALVVGLALVGVLSV</sequence>
<evidence type="ECO:0000313" key="1">
    <source>
        <dbReference type="EMBL" id="OBT93295.1"/>
    </source>
</evidence>
<organism evidence="1 2">
    <name type="scientific">Pseudogymnoascus verrucosus</name>
    <dbReference type="NCBI Taxonomy" id="342668"/>
    <lineage>
        <taxon>Eukaryota</taxon>
        <taxon>Fungi</taxon>
        <taxon>Dikarya</taxon>
        <taxon>Ascomycota</taxon>
        <taxon>Pezizomycotina</taxon>
        <taxon>Leotiomycetes</taxon>
        <taxon>Thelebolales</taxon>
        <taxon>Thelebolaceae</taxon>
        <taxon>Pseudogymnoascus</taxon>
    </lineage>
</organism>
<dbReference type="EMBL" id="KV460255">
    <property type="protein sequence ID" value="OBT93295.1"/>
    <property type="molecule type" value="Genomic_DNA"/>
</dbReference>